<reference evidence="1" key="1">
    <citation type="submission" date="2020-07" db="EMBL/GenBank/DDBJ databases">
        <title>Multicomponent nature underlies the extraordinary mechanical properties of spider dragline silk.</title>
        <authorList>
            <person name="Kono N."/>
            <person name="Nakamura H."/>
            <person name="Mori M."/>
            <person name="Yoshida Y."/>
            <person name="Ohtoshi R."/>
            <person name="Malay A.D."/>
            <person name="Moran D.A.P."/>
            <person name="Tomita M."/>
            <person name="Numata K."/>
            <person name="Arakawa K."/>
        </authorList>
    </citation>
    <scope>NUCLEOTIDE SEQUENCE</scope>
</reference>
<dbReference type="Proteomes" id="UP000887116">
    <property type="component" value="Unassembled WGS sequence"/>
</dbReference>
<comment type="caution">
    <text evidence="1">The sequence shown here is derived from an EMBL/GenBank/DDBJ whole genome shotgun (WGS) entry which is preliminary data.</text>
</comment>
<keyword evidence="2" id="KW-1185">Reference proteome</keyword>
<accession>A0A8X6KZU3</accession>
<dbReference type="AlphaFoldDB" id="A0A8X6KZU3"/>
<dbReference type="EMBL" id="BMAO01023861">
    <property type="protein sequence ID" value="GFQ91354.1"/>
    <property type="molecule type" value="Genomic_DNA"/>
</dbReference>
<proteinExistence type="predicted"/>
<gene>
    <name evidence="1" type="ORF">TNCT_387381</name>
</gene>
<name>A0A8X6KZU3_TRICU</name>
<sequence>MSMQVRNPLQFRRFLRSLHHFCFLTQRTGLCSKSRSAEGKAFLLVPWEWKVKGAAFTDINSPKKVIAWRETLFPFAQRLF</sequence>
<evidence type="ECO:0000313" key="2">
    <source>
        <dbReference type="Proteomes" id="UP000887116"/>
    </source>
</evidence>
<organism evidence="1 2">
    <name type="scientific">Trichonephila clavata</name>
    <name type="common">Joro spider</name>
    <name type="synonym">Nephila clavata</name>
    <dbReference type="NCBI Taxonomy" id="2740835"/>
    <lineage>
        <taxon>Eukaryota</taxon>
        <taxon>Metazoa</taxon>
        <taxon>Ecdysozoa</taxon>
        <taxon>Arthropoda</taxon>
        <taxon>Chelicerata</taxon>
        <taxon>Arachnida</taxon>
        <taxon>Araneae</taxon>
        <taxon>Araneomorphae</taxon>
        <taxon>Entelegynae</taxon>
        <taxon>Araneoidea</taxon>
        <taxon>Nephilidae</taxon>
        <taxon>Trichonephila</taxon>
    </lineage>
</organism>
<protein>
    <submittedName>
        <fullName evidence="1">Uncharacterized protein</fullName>
    </submittedName>
</protein>
<evidence type="ECO:0000313" key="1">
    <source>
        <dbReference type="EMBL" id="GFQ91354.1"/>
    </source>
</evidence>